<protein>
    <submittedName>
        <fullName evidence="1">Uncharacterized protein</fullName>
    </submittedName>
</protein>
<proteinExistence type="predicted"/>
<comment type="caution">
    <text evidence="1">The sequence shown here is derived from an EMBL/GenBank/DDBJ whole genome shotgun (WGS) entry which is preliminary data.</text>
</comment>
<sequence length="68" mass="7865">MLKDLYTRLGGVSRTILRLLSLYRNNFGSTSLKKVISVASLTKERNSKQENGKKSTLKQDFFIWNKNK</sequence>
<dbReference type="AlphaFoldDB" id="A0A3M7Q2Z4"/>
<keyword evidence="2" id="KW-1185">Reference proteome</keyword>
<evidence type="ECO:0000313" key="1">
    <source>
        <dbReference type="EMBL" id="RNA05826.1"/>
    </source>
</evidence>
<reference evidence="1 2" key="1">
    <citation type="journal article" date="2018" name="Sci. Rep.">
        <title>Genomic signatures of local adaptation to the degree of environmental predictability in rotifers.</title>
        <authorList>
            <person name="Franch-Gras L."/>
            <person name="Hahn C."/>
            <person name="Garcia-Roger E.M."/>
            <person name="Carmona M.J."/>
            <person name="Serra M."/>
            <person name="Gomez A."/>
        </authorList>
    </citation>
    <scope>NUCLEOTIDE SEQUENCE [LARGE SCALE GENOMIC DNA]</scope>
    <source>
        <strain evidence="1">HYR1</strain>
    </source>
</reference>
<evidence type="ECO:0000313" key="2">
    <source>
        <dbReference type="Proteomes" id="UP000276133"/>
    </source>
</evidence>
<dbReference type="Proteomes" id="UP000276133">
    <property type="component" value="Unassembled WGS sequence"/>
</dbReference>
<dbReference type="EMBL" id="REGN01007592">
    <property type="protein sequence ID" value="RNA05826.1"/>
    <property type="molecule type" value="Genomic_DNA"/>
</dbReference>
<name>A0A3M7Q2Z4_BRAPC</name>
<accession>A0A3M7Q2Z4</accession>
<gene>
    <name evidence="1" type="ORF">BpHYR1_011391</name>
</gene>
<organism evidence="1 2">
    <name type="scientific">Brachionus plicatilis</name>
    <name type="common">Marine rotifer</name>
    <name type="synonym">Brachionus muelleri</name>
    <dbReference type="NCBI Taxonomy" id="10195"/>
    <lineage>
        <taxon>Eukaryota</taxon>
        <taxon>Metazoa</taxon>
        <taxon>Spiralia</taxon>
        <taxon>Gnathifera</taxon>
        <taxon>Rotifera</taxon>
        <taxon>Eurotatoria</taxon>
        <taxon>Monogononta</taxon>
        <taxon>Pseudotrocha</taxon>
        <taxon>Ploima</taxon>
        <taxon>Brachionidae</taxon>
        <taxon>Brachionus</taxon>
    </lineage>
</organism>